<reference evidence="1 2" key="2">
    <citation type="submission" date="2018-10" db="EMBL/GenBank/DDBJ databases">
        <authorList>
            <consortium name="Pathogen Informatics"/>
        </authorList>
    </citation>
    <scope>NUCLEOTIDE SEQUENCE [LARGE SCALE GENOMIC DNA]</scope>
</reference>
<dbReference type="Proteomes" id="UP000274131">
    <property type="component" value="Unassembled WGS sequence"/>
</dbReference>
<accession>A0A0N4VD45</accession>
<proteinExistence type="predicted"/>
<evidence type="ECO:0000313" key="3">
    <source>
        <dbReference type="WBParaSite" id="EVEC_0000851401-mRNA-1"/>
    </source>
</evidence>
<organism evidence="3">
    <name type="scientific">Enterobius vermicularis</name>
    <name type="common">Human pinworm</name>
    <dbReference type="NCBI Taxonomy" id="51028"/>
    <lineage>
        <taxon>Eukaryota</taxon>
        <taxon>Metazoa</taxon>
        <taxon>Ecdysozoa</taxon>
        <taxon>Nematoda</taxon>
        <taxon>Chromadorea</taxon>
        <taxon>Rhabditida</taxon>
        <taxon>Spirurina</taxon>
        <taxon>Oxyuridomorpha</taxon>
        <taxon>Oxyuroidea</taxon>
        <taxon>Oxyuridae</taxon>
        <taxon>Enterobius</taxon>
    </lineage>
</organism>
<protein>
    <submittedName>
        <fullName evidence="3">Tnp_DDE_dom domain-containing protein</fullName>
    </submittedName>
</protein>
<name>A0A0N4VD45_ENTVE</name>
<keyword evidence="2" id="KW-1185">Reference proteome</keyword>
<evidence type="ECO:0000313" key="1">
    <source>
        <dbReference type="EMBL" id="VDD93247.1"/>
    </source>
</evidence>
<evidence type="ECO:0000313" key="2">
    <source>
        <dbReference type="Proteomes" id="UP000274131"/>
    </source>
</evidence>
<dbReference type="EMBL" id="UXUI01009205">
    <property type="protein sequence ID" value="VDD93247.1"/>
    <property type="molecule type" value="Genomic_DNA"/>
</dbReference>
<sequence>MRRRKETQEKRVWNKCTTDAFRNPYALYYDMTMALGLERFRDYATLLLVRKTIPERTGAPLRIRTASRSTLRKAESLSILGGISASERMGPVA</sequence>
<dbReference type="AlphaFoldDB" id="A0A0N4VD45"/>
<reference evidence="3" key="1">
    <citation type="submission" date="2017-02" db="UniProtKB">
        <authorList>
            <consortium name="WormBaseParasite"/>
        </authorList>
    </citation>
    <scope>IDENTIFICATION</scope>
</reference>
<dbReference type="WBParaSite" id="EVEC_0000851401-mRNA-1">
    <property type="protein sequence ID" value="EVEC_0000851401-mRNA-1"/>
    <property type="gene ID" value="EVEC_0000851401"/>
</dbReference>
<gene>
    <name evidence="1" type="ORF">EVEC_LOCUS7998</name>
</gene>